<comment type="subunit">
    <text evidence="1 8">Homodimer.</text>
</comment>
<comment type="catalytic activity">
    <reaction evidence="8">
        <text>Endonucleolytic cleavage of RNA, removing extra 3' nucleotides from tRNA precursor, generating 3' termini of tRNAs. A 3'-hydroxy group is left at the tRNA terminus and a 5'-phosphoryl group is left at the trailer molecule.</text>
        <dbReference type="EC" id="3.1.26.11"/>
    </reaction>
</comment>
<comment type="cofactor">
    <cofactor evidence="8">
        <name>Zn(2+)</name>
        <dbReference type="ChEBI" id="CHEBI:29105"/>
    </cofactor>
    <text evidence="8">Binds 2 Zn(2+) ions.</text>
</comment>
<dbReference type="Gene3D" id="3.60.15.10">
    <property type="entry name" value="Ribonuclease Z/Hydroxyacylglutathione hydrolase-like"/>
    <property type="match status" value="1"/>
</dbReference>
<evidence type="ECO:0000313" key="9">
    <source>
        <dbReference type="EMBL" id="GGE27955.1"/>
    </source>
</evidence>
<evidence type="ECO:0000256" key="2">
    <source>
        <dbReference type="ARBA" id="ARBA00022694"/>
    </source>
</evidence>
<organism evidence="9 10">
    <name type="scientific">Psychroflexus planctonicus</name>
    <dbReference type="NCBI Taxonomy" id="1526575"/>
    <lineage>
        <taxon>Bacteria</taxon>
        <taxon>Pseudomonadati</taxon>
        <taxon>Bacteroidota</taxon>
        <taxon>Flavobacteriia</taxon>
        <taxon>Flavobacteriales</taxon>
        <taxon>Flavobacteriaceae</taxon>
        <taxon>Psychroflexus</taxon>
    </lineage>
</organism>
<feature type="binding site" evidence="8">
    <location>
        <position position="143"/>
    </location>
    <ligand>
        <name>Zn(2+)</name>
        <dbReference type="ChEBI" id="CHEBI:29105"/>
        <label>1</label>
        <note>catalytic</note>
    </ligand>
</feature>
<comment type="function">
    <text evidence="8">Zinc phosphodiesterase, which displays some tRNA 3'-processing endonuclease activity. Probably involved in tRNA maturation, by removing a 3'-trailer from precursor tRNA.</text>
</comment>
<accession>A0ABQ1SCR5</accession>
<evidence type="ECO:0000313" key="10">
    <source>
        <dbReference type="Proteomes" id="UP000599179"/>
    </source>
</evidence>
<feature type="binding site" evidence="8">
    <location>
        <position position="213"/>
    </location>
    <ligand>
        <name>Zn(2+)</name>
        <dbReference type="ChEBI" id="CHEBI:29105"/>
        <label>1</label>
        <note>catalytic</note>
    </ligand>
</feature>
<gene>
    <name evidence="8 9" type="primary">rnz</name>
    <name evidence="9" type="ORF">GCM10010832_05860</name>
</gene>
<protein>
    <recommendedName>
        <fullName evidence="8">Ribonuclease Z</fullName>
        <shortName evidence="8">RNase Z</shortName>
        <ecNumber evidence="8">3.1.26.11</ecNumber>
    </recommendedName>
    <alternativeName>
        <fullName evidence="8">tRNA 3 endonuclease</fullName>
    </alternativeName>
    <alternativeName>
        <fullName evidence="8">tRNase Z</fullName>
    </alternativeName>
</protein>
<dbReference type="PANTHER" id="PTHR46018">
    <property type="entry name" value="ZINC PHOSPHODIESTERASE ELAC PROTEIN 1"/>
    <property type="match status" value="1"/>
</dbReference>
<feature type="binding site" evidence="8">
    <location>
        <position position="68"/>
    </location>
    <ligand>
        <name>Zn(2+)</name>
        <dbReference type="ChEBI" id="CHEBI:29105"/>
        <label>2</label>
        <note>catalytic</note>
    </ligand>
</feature>
<keyword evidence="2 8" id="KW-0819">tRNA processing</keyword>
<keyword evidence="6 8" id="KW-0378">Hydrolase</keyword>
<feature type="binding site" evidence="8">
    <location>
        <position position="63"/>
    </location>
    <ligand>
        <name>Zn(2+)</name>
        <dbReference type="ChEBI" id="CHEBI:29105"/>
        <label>1</label>
        <note>catalytic</note>
    </ligand>
</feature>
<dbReference type="InterPro" id="IPR013471">
    <property type="entry name" value="RNase_Z/BN"/>
</dbReference>
<evidence type="ECO:0000256" key="5">
    <source>
        <dbReference type="ARBA" id="ARBA00022759"/>
    </source>
</evidence>
<name>A0ABQ1SCR5_9FLAO</name>
<dbReference type="RefSeq" id="WP_188457597.1">
    <property type="nucleotide sequence ID" value="NZ_BMGM01000002.1"/>
</dbReference>
<dbReference type="InterPro" id="IPR036866">
    <property type="entry name" value="RibonucZ/Hydroxyglut_hydro"/>
</dbReference>
<dbReference type="Proteomes" id="UP000599179">
    <property type="component" value="Unassembled WGS sequence"/>
</dbReference>
<reference evidence="10" key="1">
    <citation type="journal article" date="2019" name="Int. J. Syst. Evol. Microbiol.">
        <title>The Global Catalogue of Microorganisms (GCM) 10K type strain sequencing project: providing services to taxonomists for standard genome sequencing and annotation.</title>
        <authorList>
            <consortium name="The Broad Institute Genomics Platform"/>
            <consortium name="The Broad Institute Genome Sequencing Center for Infectious Disease"/>
            <person name="Wu L."/>
            <person name="Ma J."/>
        </authorList>
    </citation>
    <scope>NUCLEOTIDE SEQUENCE [LARGE SCALE GENOMIC DNA]</scope>
    <source>
        <strain evidence="10">CGMCC 1.12931</strain>
    </source>
</reference>
<comment type="similarity">
    <text evidence="8">Belongs to the RNase Z family.</text>
</comment>
<feature type="binding site" evidence="8">
    <location>
        <position position="67"/>
    </location>
    <ligand>
        <name>Zn(2+)</name>
        <dbReference type="ChEBI" id="CHEBI:29105"/>
        <label>2</label>
        <note>catalytic</note>
    </ligand>
</feature>
<evidence type="ECO:0000256" key="1">
    <source>
        <dbReference type="ARBA" id="ARBA00011738"/>
    </source>
</evidence>
<dbReference type="NCBIfam" id="NF000801">
    <property type="entry name" value="PRK00055.1-3"/>
    <property type="match status" value="1"/>
</dbReference>
<keyword evidence="5 8" id="KW-0255">Endonuclease</keyword>
<keyword evidence="10" id="KW-1185">Reference proteome</keyword>
<dbReference type="Pfam" id="PF23023">
    <property type="entry name" value="Anti-Pycsar_Apyc1"/>
    <property type="match status" value="1"/>
</dbReference>
<dbReference type="HAMAP" id="MF_01818">
    <property type="entry name" value="RNase_Z_BN"/>
    <property type="match status" value="1"/>
</dbReference>
<evidence type="ECO:0000256" key="7">
    <source>
        <dbReference type="ARBA" id="ARBA00022833"/>
    </source>
</evidence>
<dbReference type="SUPFAM" id="SSF56281">
    <property type="entry name" value="Metallo-hydrolase/oxidoreductase"/>
    <property type="match status" value="1"/>
</dbReference>
<feature type="active site" description="Proton acceptor" evidence="8">
    <location>
        <position position="67"/>
    </location>
</feature>
<evidence type="ECO:0000256" key="4">
    <source>
        <dbReference type="ARBA" id="ARBA00022723"/>
    </source>
</evidence>
<evidence type="ECO:0000256" key="8">
    <source>
        <dbReference type="HAMAP-Rule" id="MF_01818"/>
    </source>
</evidence>
<dbReference type="EMBL" id="BMGM01000002">
    <property type="protein sequence ID" value="GGE27955.1"/>
    <property type="molecule type" value="Genomic_DNA"/>
</dbReference>
<keyword evidence="3 8" id="KW-0540">Nuclease</keyword>
<proteinExistence type="inferred from homology"/>
<feature type="binding site" evidence="8">
    <location>
        <position position="271"/>
    </location>
    <ligand>
        <name>Zn(2+)</name>
        <dbReference type="ChEBI" id="CHEBI:29105"/>
        <label>2</label>
        <note>catalytic</note>
    </ligand>
</feature>
<dbReference type="PANTHER" id="PTHR46018:SF2">
    <property type="entry name" value="ZINC PHOSPHODIESTERASE ELAC PROTEIN 1"/>
    <property type="match status" value="1"/>
</dbReference>
<feature type="binding site" evidence="8">
    <location>
        <position position="213"/>
    </location>
    <ligand>
        <name>Zn(2+)</name>
        <dbReference type="ChEBI" id="CHEBI:29105"/>
        <label>2</label>
        <note>catalytic</note>
    </ligand>
</feature>
<comment type="caution">
    <text evidence="9">The sequence shown here is derived from an EMBL/GenBank/DDBJ whole genome shotgun (WGS) entry which is preliminary data.</text>
</comment>
<dbReference type="EC" id="3.1.26.11" evidence="8"/>
<keyword evidence="4 8" id="KW-0479">Metal-binding</keyword>
<sequence>MQNPQLSILGCFSASPKANAHPTAQLLEMKGHLFLIDCGEGTQIRMRKLKAKFSRINHIFISHLHGDHFFGLIGLISTFGLMNRTQDLHVYGPKGIKEIIQLQLKLSKSFTSYQLHFHELESKNAEIIFEDEKLSVETIPLNHRIYTNGFLFKEKLGERKLDFEAAKQHRVGHEYFNLAKQGNDVINLDGIPIENEKITQAPDPPKSYAFCSDTAFKPDIVEQIKGVNLLYHESTFLEEHEDLCFKTKHSTAKQAGIIAQKAKVKYLVLGHFSVRYKNLERFKTEAEEVFSKVSIAETGLKIDIC</sequence>
<feature type="binding site" evidence="8">
    <location>
        <position position="65"/>
    </location>
    <ligand>
        <name>Zn(2+)</name>
        <dbReference type="ChEBI" id="CHEBI:29105"/>
        <label>1</label>
        <note>catalytic</note>
    </ligand>
</feature>
<evidence type="ECO:0000256" key="3">
    <source>
        <dbReference type="ARBA" id="ARBA00022722"/>
    </source>
</evidence>
<dbReference type="NCBIfam" id="TIGR02651">
    <property type="entry name" value="RNase_Z"/>
    <property type="match status" value="1"/>
</dbReference>
<evidence type="ECO:0000256" key="6">
    <source>
        <dbReference type="ARBA" id="ARBA00022801"/>
    </source>
</evidence>
<keyword evidence="7 8" id="KW-0862">Zinc</keyword>
<dbReference type="CDD" id="cd07717">
    <property type="entry name" value="RNaseZ_ZiPD-like_MBL-fold"/>
    <property type="match status" value="1"/>
</dbReference>